<evidence type="ECO:0000256" key="1">
    <source>
        <dbReference type="ARBA" id="ARBA00008984"/>
    </source>
</evidence>
<dbReference type="Proteomes" id="UP001234585">
    <property type="component" value="Chromosome"/>
</dbReference>
<dbReference type="CDD" id="cd00291">
    <property type="entry name" value="SirA_YedF_YeeD"/>
    <property type="match status" value="1"/>
</dbReference>
<dbReference type="SUPFAM" id="SSF64307">
    <property type="entry name" value="SirA-like"/>
    <property type="match status" value="1"/>
</dbReference>
<dbReference type="PANTHER" id="PTHR33279:SF6">
    <property type="entry name" value="SULFUR CARRIER PROTEIN YEDF-RELATED"/>
    <property type="match status" value="1"/>
</dbReference>
<dbReference type="RefSeq" id="WP_134649414.1">
    <property type="nucleotide sequence ID" value="NZ_CP132302.1"/>
</dbReference>
<dbReference type="Pfam" id="PF01206">
    <property type="entry name" value="TusA"/>
    <property type="match status" value="1"/>
</dbReference>
<dbReference type="InterPro" id="IPR001455">
    <property type="entry name" value="TusA-like"/>
</dbReference>
<dbReference type="EMBL" id="CP132302">
    <property type="protein sequence ID" value="WLR97414.1"/>
    <property type="molecule type" value="Genomic_DNA"/>
</dbReference>
<dbReference type="Gene3D" id="3.30.110.40">
    <property type="entry name" value="TusA-like domain"/>
    <property type="match status" value="1"/>
</dbReference>
<reference evidence="3 4" key="1">
    <citation type="submission" date="2023-08" db="EMBL/GenBank/DDBJ databases">
        <title>Pathogen: clinical or host-associated sample.</title>
        <authorList>
            <person name="Hergert J."/>
            <person name="Casey R."/>
            <person name="Wagner J."/>
            <person name="Young E.L."/>
            <person name="Oakeson K.F."/>
        </authorList>
    </citation>
    <scope>NUCLEOTIDE SEQUENCE [LARGE SCALE GENOMIC DNA]</scope>
    <source>
        <strain evidence="3 4">1760953</strain>
    </source>
</reference>
<feature type="domain" description="UPF0033" evidence="2">
    <location>
        <begin position="12"/>
        <end position="80"/>
    </location>
</feature>
<comment type="similarity">
    <text evidence="1">Belongs to the sulfur carrier protein TusA family.</text>
</comment>
<protein>
    <submittedName>
        <fullName evidence="3">Sulfurtransferase TusA family protein</fullName>
    </submittedName>
</protein>
<keyword evidence="4" id="KW-1185">Reference proteome</keyword>
<dbReference type="InterPro" id="IPR036868">
    <property type="entry name" value="TusA-like_sf"/>
</dbReference>
<name>A0AA50D3Q1_9HYPH</name>
<dbReference type="PANTHER" id="PTHR33279">
    <property type="entry name" value="SULFUR CARRIER PROTEIN YEDF-RELATED"/>
    <property type="match status" value="1"/>
</dbReference>
<organism evidence="3 4">
    <name type="scientific">Shinella sumterensis</name>
    <dbReference type="NCBI Taxonomy" id="1967501"/>
    <lineage>
        <taxon>Bacteria</taxon>
        <taxon>Pseudomonadati</taxon>
        <taxon>Pseudomonadota</taxon>
        <taxon>Alphaproteobacteria</taxon>
        <taxon>Hyphomicrobiales</taxon>
        <taxon>Rhizobiaceae</taxon>
        <taxon>Shinella</taxon>
    </lineage>
</organism>
<evidence type="ECO:0000313" key="4">
    <source>
        <dbReference type="Proteomes" id="UP001234585"/>
    </source>
</evidence>
<gene>
    <name evidence="3" type="ORF">Q9313_17310</name>
</gene>
<proteinExistence type="inferred from homology"/>
<dbReference type="AlphaFoldDB" id="A0AA50D3Q1"/>
<accession>A0AA50D3Q1</accession>
<evidence type="ECO:0000259" key="2">
    <source>
        <dbReference type="Pfam" id="PF01206"/>
    </source>
</evidence>
<sequence>MTDIAAQDDAEVYDLRGLKCPLPVMKARKRLSTMRGGAALWVETTDPLAVIDIPHFCNEDGHALEASERVENGHRFLIRKKT</sequence>
<evidence type="ECO:0000313" key="3">
    <source>
        <dbReference type="EMBL" id="WLR97414.1"/>
    </source>
</evidence>